<feature type="domain" description="Cep192/Spd-2-like" evidence="6">
    <location>
        <begin position="1301"/>
        <end position="1410"/>
    </location>
</feature>
<dbReference type="InterPro" id="IPR054090">
    <property type="entry name" value="Cep192_Spd-2-like_dom"/>
</dbReference>
<feature type="compositionally biased region" description="Polar residues" evidence="1">
    <location>
        <begin position="1781"/>
        <end position="1800"/>
    </location>
</feature>
<evidence type="ECO:0000259" key="7">
    <source>
        <dbReference type="Pfam" id="PF22074"/>
    </source>
</evidence>
<dbReference type="GO" id="GO:0000242">
    <property type="term" value="C:pericentriolar material"/>
    <property type="evidence" value="ECO:0007669"/>
    <property type="project" value="TreeGrafter"/>
</dbReference>
<dbReference type="Pfam" id="PF22073">
    <property type="entry name" value="Cep192_D4"/>
    <property type="match status" value="1"/>
</dbReference>
<evidence type="ECO:0000259" key="3">
    <source>
        <dbReference type="Pfam" id="PF22064"/>
    </source>
</evidence>
<feature type="region of interest" description="Disordered" evidence="1">
    <location>
        <begin position="512"/>
        <end position="535"/>
    </location>
</feature>
<dbReference type="Proteomes" id="UP001381693">
    <property type="component" value="Unassembled WGS sequence"/>
</dbReference>
<dbReference type="InterPro" id="IPR054086">
    <property type="entry name" value="Cep192-like_D2"/>
</dbReference>
<dbReference type="Pfam" id="PF22067">
    <property type="entry name" value="Cep192_D3"/>
    <property type="match status" value="1"/>
</dbReference>
<dbReference type="GO" id="GO:0005814">
    <property type="term" value="C:centriole"/>
    <property type="evidence" value="ECO:0007669"/>
    <property type="project" value="TreeGrafter"/>
</dbReference>
<organism evidence="9 10">
    <name type="scientific">Halocaridina rubra</name>
    <name type="common">Hawaiian red shrimp</name>
    <dbReference type="NCBI Taxonomy" id="373956"/>
    <lineage>
        <taxon>Eukaryota</taxon>
        <taxon>Metazoa</taxon>
        <taxon>Ecdysozoa</taxon>
        <taxon>Arthropoda</taxon>
        <taxon>Crustacea</taxon>
        <taxon>Multicrustacea</taxon>
        <taxon>Malacostraca</taxon>
        <taxon>Eumalacostraca</taxon>
        <taxon>Eucarida</taxon>
        <taxon>Decapoda</taxon>
        <taxon>Pleocyemata</taxon>
        <taxon>Caridea</taxon>
        <taxon>Atyoidea</taxon>
        <taxon>Atyidae</taxon>
        <taxon>Halocaridina</taxon>
    </lineage>
</organism>
<feature type="region of interest" description="Disordered" evidence="1">
    <location>
        <begin position="842"/>
        <end position="876"/>
    </location>
</feature>
<dbReference type="InterPro" id="IPR054088">
    <property type="entry name" value="Cep192-like_D8"/>
</dbReference>
<feature type="domain" description="Cep192-like" evidence="8">
    <location>
        <begin position="1649"/>
        <end position="1743"/>
    </location>
</feature>
<feature type="compositionally biased region" description="Basic and acidic residues" evidence="1">
    <location>
        <begin position="155"/>
        <end position="170"/>
    </location>
</feature>
<sequence length="1921" mass="212045">MSKSRKSSLDDTKESVVASYGSNPYEEETSFDLGIPQAASTAATKKSREDFLQEYMRGLVDIDEIGSADEQESDGVTPTHCETTKVSMQKMTEPAEQNQMLTNRISGRVSRGSEDLGKLTSLSLINVDSMSDLSSSRFLVDHTQKVTRLSINESATDKEKNFRPVPREMNDSGGGKYGTKSISEGVAQIELDMKSHLCQHSESELSQGEGEKLRVAEASVLEEEKEVKAGLPSFFLEPQNSLMMDSHLFQDRSIDCGLSLSERFGQKLKFVTEDSVALSIIYKADLENSKLFSTSCNSLGSFGKDERDDLEEKIPDQPSNADIDMNPFMAEQKEMECFLNENFHAIDLDFFDEEEKEYARKNPFIQEELCSGGSSEFSLSGIYEITQVTVRPSWITSSEKEVLHPGTKFKLDDFIRLRSNPLGSLGGNESEEKIDFGLGELDSPPKVDREVHLLEMSAVNDQSHSYLQAEEHLLDDENDCQHQPSAVISNACNTSSSYTLSDYSTTLELQTSSSGCSSSGSTTFQVSPRNDSRGAIPKQVPQNLSKSQNVEFSVNNGNQPCGISSVFSAAKNPNVMKTSEKALNQTAIGNAEHLKNLLYEALRSDDPEVFLRKMFCTSQKLPDVDTSELDASREVLQLRGIKEALKNKKEKALDKVSIQDFSSGSWSKKSKYPAATAVVTDVNNDAKLSVNRYMDKLTVQRTGSAPGTYSYIEPEKDVMFTESVLDDSVRGFHYEPRLFENLQKSQVESLADTTNRGIDISTPCVPRGSSSNHGQPSAQYSICVKNGKQLHFEDRRPSSSIPSQRPLPRMGLASTLVGTSHGKWIQPFANGSQRLIEKGENFEPESTVELQSSKSETSISHISDDESFSEATDKEALRSSSVPSGLQVLGFPGHSQIVPSCSSNVGDRNVLPQFFKFNNSCILGIASEDKLTFRNLKKRWVQLTIRLLRETINKSPATTTALFFKEYHFVEPKSTCDINLNVCGQMAGLVEAVLEVKVSDLVAGDRSTESFTNMSVHTVIVSAKIEEPKIRLICEREQVIDFGIIPESCIMSQEVTVLNYSPQPIPIVLALRQVAATSPVFYWEVEETESLKIVSTTHLACELPSANIELGPIPKKVQVYMKAPRLDKVRVNENGIVQVGSRLQVILDTPSQATYLIASVPIEACIGALCLMTDPPVEPIVMETTSLSSCSASIPLKNNSTFPIRLSLEPNEHRGQFSVNPSLIVIQAYALVSVTVTFTPKGKIGKIESTLSVKLEPKGMVYSFSLIGVSQAQASEVMVPSLPVHRTLSAPLESQVDKSKALECSRSYVAFGAVPLGEEAWQKLVLRNSVTQFLPLIVRVIGSPAFAICEAGKNERKIKMDITLGPCQEFVLSVFFKPNSVEALNATMILRPCDVLDHIKFKIPLQGYGGHSKLHFLDSCQRNSILVRGISPQNPGTFLASVLNVGDREMFLKFLIFQDKTCTEFVPETDIHVQPANLILRPNERYEVIILVKGTPSNIAKLPGCIGILKVITGEEILRRRFKKHVNVEIQTKHLNDPSLLKYNWKNVFVGENDSLSEEMGHPLRPCDKKLFYNSCSKFQFEIYGERDATNEASSTAFLCLDAEETTSATEDFSILTERHSPPSQLLKRDVRISGAERAPLQPLPQSSRPWNVFPLSLSISAMDTSTHTLYVVNFTDKMQMLEVSSAAQWLRIHPQEAALGESSSVEIGVRLLHSKLPQPIHGCIVESLHIMCENECLTATITVTPENFGSYKKTGSADLVPSVIVTPPSTSEGDHHIGSEASSQTIRAAPSSNTRSRSAASLARDYDKKIDNPKIPNQQSECPVQLVSTSIAYPSTPAGKEYLGKVKLKNLDSIDHTIEAKVTTHSFAIRHHQFVIKAGYFVNVPVYFRPIKPGMYAGCLLFTVLKNGKILTVDLSGKAV</sequence>
<gene>
    <name evidence="9" type="ORF">SK128_024094</name>
</gene>
<dbReference type="GO" id="GO:0019901">
    <property type="term" value="F:protein kinase binding"/>
    <property type="evidence" value="ECO:0007669"/>
    <property type="project" value="TreeGrafter"/>
</dbReference>
<feature type="domain" description="Cep192-like" evidence="2">
    <location>
        <begin position="910"/>
        <end position="1023"/>
    </location>
</feature>
<feature type="domain" description="Cep192-like" evidence="5">
    <location>
        <begin position="1177"/>
        <end position="1268"/>
    </location>
</feature>
<dbReference type="GO" id="GO:0090222">
    <property type="term" value="P:centrosome-templated microtubule nucleation"/>
    <property type="evidence" value="ECO:0007669"/>
    <property type="project" value="InterPro"/>
</dbReference>
<evidence type="ECO:0000259" key="4">
    <source>
        <dbReference type="Pfam" id="PF22066"/>
    </source>
</evidence>
<protein>
    <recommendedName>
        <fullName evidence="11">Centrosomal protein of 192 kDa</fullName>
    </recommendedName>
</protein>
<dbReference type="Pfam" id="PF22074">
    <property type="entry name" value="Cep192_D5"/>
    <property type="match status" value="1"/>
</dbReference>
<evidence type="ECO:0000259" key="8">
    <source>
        <dbReference type="Pfam" id="PF22076"/>
    </source>
</evidence>
<dbReference type="Pfam" id="PF22060">
    <property type="entry name" value="Cep192_D1"/>
    <property type="match status" value="1"/>
</dbReference>
<keyword evidence="10" id="KW-1185">Reference proteome</keyword>
<evidence type="ECO:0000313" key="10">
    <source>
        <dbReference type="Proteomes" id="UP001381693"/>
    </source>
</evidence>
<evidence type="ECO:0000313" key="9">
    <source>
        <dbReference type="EMBL" id="KAK7084608.1"/>
    </source>
</evidence>
<dbReference type="PANTHER" id="PTHR16029">
    <property type="entry name" value="CENTROSOMAL PROTEIN OF 192 KDA"/>
    <property type="match status" value="1"/>
</dbReference>
<dbReference type="Pfam" id="PF22066">
    <property type="entry name" value="Cep192_D8"/>
    <property type="match status" value="1"/>
</dbReference>
<accession>A0AAN9ADH4</accession>
<dbReference type="Pfam" id="PF22064">
    <property type="entry name" value="Cep192_D2"/>
    <property type="match status" value="1"/>
</dbReference>
<feature type="region of interest" description="Disordered" evidence="1">
    <location>
        <begin position="1"/>
        <end position="32"/>
    </location>
</feature>
<evidence type="ECO:0000259" key="2">
    <source>
        <dbReference type="Pfam" id="PF22060"/>
    </source>
</evidence>
<reference evidence="9 10" key="1">
    <citation type="submission" date="2023-11" db="EMBL/GenBank/DDBJ databases">
        <title>Halocaridina rubra genome assembly.</title>
        <authorList>
            <person name="Smith C."/>
        </authorList>
    </citation>
    <scope>NUCLEOTIDE SEQUENCE [LARGE SCALE GENOMIC DNA]</scope>
    <source>
        <strain evidence="9">EP-1</strain>
        <tissue evidence="9">Whole</tissue>
    </source>
</reference>
<dbReference type="PANTHER" id="PTHR16029:SF11">
    <property type="entry name" value="CENTROSOMAL PROTEIN OF 192 KDA"/>
    <property type="match status" value="1"/>
</dbReference>
<dbReference type="GO" id="GO:0005737">
    <property type="term" value="C:cytoplasm"/>
    <property type="evidence" value="ECO:0007669"/>
    <property type="project" value="TreeGrafter"/>
</dbReference>
<dbReference type="InterPro" id="IPR054085">
    <property type="entry name" value="Cep192-like_D1"/>
</dbReference>
<dbReference type="EMBL" id="JAXCGZ010002033">
    <property type="protein sequence ID" value="KAK7084608.1"/>
    <property type="molecule type" value="Genomic_DNA"/>
</dbReference>
<dbReference type="GO" id="GO:0090307">
    <property type="term" value="P:mitotic spindle assembly"/>
    <property type="evidence" value="ECO:0007669"/>
    <property type="project" value="TreeGrafter"/>
</dbReference>
<evidence type="ECO:0008006" key="11">
    <source>
        <dbReference type="Google" id="ProtNLM"/>
    </source>
</evidence>
<dbReference type="GO" id="GO:0071539">
    <property type="term" value="P:protein localization to centrosome"/>
    <property type="evidence" value="ECO:0007669"/>
    <property type="project" value="InterPro"/>
</dbReference>
<feature type="compositionally biased region" description="Low complexity" evidence="1">
    <location>
        <begin position="852"/>
        <end position="861"/>
    </location>
</feature>
<dbReference type="Gene3D" id="2.60.40.10">
    <property type="entry name" value="Immunoglobulins"/>
    <property type="match status" value="2"/>
</dbReference>
<dbReference type="GO" id="GO:0051298">
    <property type="term" value="P:centrosome duplication"/>
    <property type="evidence" value="ECO:0007669"/>
    <property type="project" value="InterPro"/>
</dbReference>
<evidence type="ECO:0000259" key="5">
    <source>
        <dbReference type="Pfam" id="PF22067"/>
    </source>
</evidence>
<feature type="domain" description="Cep192-like" evidence="3">
    <location>
        <begin position="1027"/>
        <end position="1167"/>
    </location>
</feature>
<feature type="compositionally biased region" description="Low complexity" evidence="1">
    <location>
        <begin position="512"/>
        <end position="523"/>
    </location>
</feature>
<dbReference type="InterPro" id="IPR013783">
    <property type="entry name" value="Ig-like_fold"/>
</dbReference>
<proteinExistence type="predicted"/>
<comment type="caution">
    <text evidence="9">The sequence shown here is derived from an EMBL/GenBank/DDBJ whole genome shotgun (WGS) entry which is preliminary data.</text>
</comment>
<dbReference type="Pfam" id="PF22076">
    <property type="entry name" value="Cep192_D6"/>
    <property type="match status" value="1"/>
</dbReference>
<dbReference type="InterPro" id="IPR054089">
    <property type="entry name" value="Cep192-like_D3"/>
</dbReference>
<evidence type="ECO:0000256" key="1">
    <source>
        <dbReference type="SAM" id="MobiDB-lite"/>
    </source>
</evidence>
<feature type="region of interest" description="Disordered" evidence="1">
    <location>
        <begin position="155"/>
        <end position="178"/>
    </location>
</feature>
<evidence type="ECO:0000259" key="6">
    <source>
        <dbReference type="Pfam" id="PF22073"/>
    </source>
</evidence>
<dbReference type="InterPro" id="IPR039103">
    <property type="entry name" value="Spd-2/CEP192"/>
</dbReference>
<feature type="region of interest" description="Disordered" evidence="1">
    <location>
        <begin position="1769"/>
        <end position="1804"/>
    </location>
</feature>
<feature type="domain" description="Cep192-like" evidence="7">
    <location>
        <begin position="1426"/>
        <end position="1581"/>
    </location>
</feature>
<dbReference type="InterPro" id="IPR054092">
    <property type="entry name" value="Cep192-like_D6"/>
</dbReference>
<name>A0AAN9ADH4_HALRR</name>
<dbReference type="InterPro" id="IPR054091">
    <property type="entry name" value="Cep192-like_D5"/>
</dbReference>
<feature type="domain" description="Cep192-like" evidence="4">
    <location>
        <begin position="1830"/>
        <end position="1921"/>
    </location>
</feature>